<feature type="region of interest" description="Disordered" evidence="1">
    <location>
        <begin position="313"/>
        <end position="339"/>
    </location>
</feature>
<feature type="region of interest" description="Disordered" evidence="1">
    <location>
        <begin position="123"/>
        <end position="297"/>
    </location>
</feature>
<evidence type="ECO:0000313" key="2">
    <source>
        <dbReference type="EMBL" id="CAI9787832.1"/>
    </source>
</evidence>
<keyword evidence="3" id="KW-1185">Reference proteome</keyword>
<dbReference type="PANTHER" id="PTHR36056:SF1">
    <property type="entry name" value="PROTEIN, PUTATIVE-RELATED"/>
    <property type="match status" value="1"/>
</dbReference>
<dbReference type="EMBL" id="OU503058">
    <property type="protein sequence ID" value="CAI9787832.1"/>
    <property type="molecule type" value="Genomic_DNA"/>
</dbReference>
<feature type="compositionally biased region" description="Basic and acidic residues" evidence="1">
    <location>
        <begin position="264"/>
        <end position="281"/>
    </location>
</feature>
<dbReference type="AlphaFoldDB" id="A0AAD2AGM5"/>
<feature type="compositionally biased region" description="Basic and acidic residues" evidence="1">
    <location>
        <begin position="192"/>
        <end position="203"/>
    </location>
</feature>
<sequence length="691" mass="75780">MHARHRNGPGKGYRSNATVMGSVAIGSHSLPEGTIRGSRMYNSEYRNYSRGFQGRVGHSKQFQLPLETDIFMEAGKLAAEYLVSNGVLPLNVLSGKWQNGGLKKQMGDFRPHEVDPIHTDVRASAHSRLGDASGDVGPGTRRHCDEYNSMGSRSFGRGSTRAVSYPNVGRSQSWSGRNRDSPCLEAEGASSGHRDGQPVDKEGGGGGKTSSPGELTQESNDMADFESGDACAKTRCSGNEKDLQSNADEEVIKGSNEESVSGTEEVKKGSNDIDLGRKEGESTEITASSQEDLKSKDDIDSVMHCEFENVSTKTSSSSSIRGTPLDLDPITEDENKLSDGSEVRATDILIDSSAGIASSGQSHELKSLNSDVLKAPTVEENVGVKCISRTGPRSESRSFLDRFVLNDQEVDKELQEFRRSSSMYMERGKKRALVVSIDDQEGTKKLREWVPLRTQSEGCLPRANSMETQHNSHKPGTSCSDHVILSPDQKNMCISLFPKGHAESCQYIEEKQLFPGSFKTFDLNLIETCDVNENITESVKLEAPIDVDLSMSNCYSHVSNKNGKHGVDDKDIEVIDLEIDSVHEDKTFTPERRADTVFTGPDSFPNNVHDANEISDIRDGYGFVMSELLGNDRLECSSVSRELNSQHNDLGLHNGEGTLVDDDPIYMSLGEIPFSFLKGWERPTQDHGKPF</sequence>
<dbReference type="InterPro" id="IPR040276">
    <property type="entry name" value="At4g26450-like"/>
</dbReference>
<feature type="compositionally biased region" description="Polar residues" evidence="1">
    <location>
        <begin position="209"/>
        <end position="220"/>
    </location>
</feature>
<gene>
    <name evidence="2" type="ORF">FPE_LOCUS35262</name>
</gene>
<evidence type="ECO:0000256" key="1">
    <source>
        <dbReference type="SAM" id="MobiDB-lite"/>
    </source>
</evidence>
<dbReference type="PANTHER" id="PTHR36056">
    <property type="entry name" value="PROTEIN, PUTATIVE-RELATED"/>
    <property type="match status" value="1"/>
</dbReference>
<name>A0AAD2AGM5_9LAMI</name>
<accession>A0AAD2AGM5</accession>
<protein>
    <submittedName>
        <fullName evidence="2">Uncharacterized protein</fullName>
    </submittedName>
</protein>
<evidence type="ECO:0000313" key="3">
    <source>
        <dbReference type="Proteomes" id="UP000834106"/>
    </source>
</evidence>
<reference evidence="2" key="1">
    <citation type="submission" date="2023-05" db="EMBL/GenBank/DDBJ databases">
        <authorList>
            <person name="Huff M."/>
        </authorList>
    </citation>
    <scope>NUCLEOTIDE SEQUENCE</scope>
</reference>
<proteinExistence type="predicted"/>
<organism evidence="2 3">
    <name type="scientific">Fraxinus pennsylvanica</name>
    <dbReference type="NCBI Taxonomy" id="56036"/>
    <lineage>
        <taxon>Eukaryota</taxon>
        <taxon>Viridiplantae</taxon>
        <taxon>Streptophyta</taxon>
        <taxon>Embryophyta</taxon>
        <taxon>Tracheophyta</taxon>
        <taxon>Spermatophyta</taxon>
        <taxon>Magnoliopsida</taxon>
        <taxon>eudicotyledons</taxon>
        <taxon>Gunneridae</taxon>
        <taxon>Pentapetalae</taxon>
        <taxon>asterids</taxon>
        <taxon>lamiids</taxon>
        <taxon>Lamiales</taxon>
        <taxon>Oleaceae</taxon>
        <taxon>Oleeae</taxon>
        <taxon>Fraxinus</taxon>
    </lineage>
</organism>
<dbReference type="Proteomes" id="UP000834106">
    <property type="component" value="Chromosome 23"/>
</dbReference>